<dbReference type="STRING" id="1774969.AUC69_12540"/>
<dbReference type="OrthoDB" id="4419620at2"/>
<sequence length="81" mass="8547">MIGAPQIRAARALLNISQSDLADSASVSPATIKRLEAASEVRGTAESLWKVEKALEELGVEFIAAESDRGPGVRLRVTAAE</sequence>
<dbReference type="Gene3D" id="1.10.260.40">
    <property type="entry name" value="lambda repressor-like DNA-binding domains"/>
    <property type="match status" value="1"/>
</dbReference>
<dbReference type="AlphaFoldDB" id="A0A1E3VV45"/>
<dbReference type="CDD" id="cd00093">
    <property type="entry name" value="HTH_XRE"/>
    <property type="match status" value="1"/>
</dbReference>
<reference evidence="2 3" key="1">
    <citation type="journal article" date="2016" name="Environ. Microbiol.">
        <title>New Methyloceanibacter diversity from North Sea sediments includes methanotroph containing solely the soluble methane monooxygenase.</title>
        <authorList>
            <person name="Vekeman B."/>
            <person name="Kerckhof F.M."/>
            <person name="Cremers G."/>
            <person name="de Vos P."/>
            <person name="Vandamme P."/>
            <person name="Boon N."/>
            <person name="Op den Camp H.J."/>
            <person name="Heylen K."/>
        </authorList>
    </citation>
    <scope>NUCLEOTIDE SEQUENCE [LARGE SCALE GENOMIC DNA]</scope>
    <source>
        <strain evidence="2 3">R-67175</strain>
    </source>
</reference>
<proteinExistence type="predicted"/>
<evidence type="ECO:0000259" key="1">
    <source>
        <dbReference type="PROSITE" id="PS50943"/>
    </source>
</evidence>
<protein>
    <recommendedName>
        <fullName evidence="1">HTH cro/C1-type domain-containing protein</fullName>
    </recommendedName>
</protein>
<dbReference type="InterPro" id="IPR010982">
    <property type="entry name" value="Lambda_DNA-bd_dom_sf"/>
</dbReference>
<evidence type="ECO:0000313" key="2">
    <source>
        <dbReference type="EMBL" id="ODR97430.1"/>
    </source>
</evidence>
<dbReference type="Proteomes" id="UP000094472">
    <property type="component" value="Unassembled WGS sequence"/>
</dbReference>
<dbReference type="RefSeq" id="WP_069441983.1">
    <property type="nucleotide sequence ID" value="NZ_LPWF01000026.1"/>
</dbReference>
<accession>A0A1E3VV45</accession>
<keyword evidence="3" id="KW-1185">Reference proteome</keyword>
<feature type="domain" description="HTH cro/C1-type" evidence="1">
    <location>
        <begin position="7"/>
        <end position="62"/>
    </location>
</feature>
<name>A0A1E3VV45_9HYPH</name>
<dbReference type="GO" id="GO:0003677">
    <property type="term" value="F:DNA binding"/>
    <property type="evidence" value="ECO:0007669"/>
    <property type="project" value="InterPro"/>
</dbReference>
<dbReference type="SUPFAM" id="SSF47413">
    <property type="entry name" value="lambda repressor-like DNA-binding domains"/>
    <property type="match status" value="1"/>
</dbReference>
<dbReference type="Pfam" id="PF01381">
    <property type="entry name" value="HTH_3"/>
    <property type="match status" value="1"/>
</dbReference>
<dbReference type="PROSITE" id="PS50943">
    <property type="entry name" value="HTH_CROC1"/>
    <property type="match status" value="1"/>
</dbReference>
<comment type="caution">
    <text evidence="2">The sequence shown here is derived from an EMBL/GenBank/DDBJ whole genome shotgun (WGS) entry which is preliminary data.</text>
</comment>
<dbReference type="SMART" id="SM00530">
    <property type="entry name" value="HTH_XRE"/>
    <property type="match status" value="1"/>
</dbReference>
<organism evidence="2 3">
    <name type="scientific">Methyloceanibacter superfactus</name>
    <dbReference type="NCBI Taxonomy" id="1774969"/>
    <lineage>
        <taxon>Bacteria</taxon>
        <taxon>Pseudomonadati</taxon>
        <taxon>Pseudomonadota</taxon>
        <taxon>Alphaproteobacteria</taxon>
        <taxon>Hyphomicrobiales</taxon>
        <taxon>Hyphomicrobiaceae</taxon>
        <taxon>Methyloceanibacter</taxon>
    </lineage>
</organism>
<dbReference type="EMBL" id="LPWF01000026">
    <property type="protein sequence ID" value="ODR97430.1"/>
    <property type="molecule type" value="Genomic_DNA"/>
</dbReference>
<dbReference type="InterPro" id="IPR001387">
    <property type="entry name" value="Cro/C1-type_HTH"/>
</dbReference>
<gene>
    <name evidence="2" type="ORF">AUC69_12540</name>
</gene>
<evidence type="ECO:0000313" key="3">
    <source>
        <dbReference type="Proteomes" id="UP000094472"/>
    </source>
</evidence>